<name>A0A7R8W352_9CRUS</name>
<protein>
    <submittedName>
        <fullName evidence="1">Uncharacterized protein</fullName>
    </submittedName>
</protein>
<accession>A0A7R8W352</accession>
<evidence type="ECO:0000313" key="1">
    <source>
        <dbReference type="EMBL" id="CAD7223897.1"/>
    </source>
</evidence>
<sequence>MVVLVCLGSAAVAFPYRCVLPWVSPVGPDAEAVDFTPRHRTRHKLGSAKQTKVKQAVQEQEKRKTIKLWKALEEEVKEADLKVEEEPWNPLQRFTKKRVK</sequence>
<reference evidence="1" key="1">
    <citation type="submission" date="2020-11" db="EMBL/GenBank/DDBJ databases">
        <authorList>
            <person name="Tran Van P."/>
        </authorList>
    </citation>
    <scope>NUCLEOTIDE SEQUENCE</scope>
</reference>
<dbReference type="AlphaFoldDB" id="A0A7R8W352"/>
<organism evidence="1">
    <name type="scientific">Cyprideis torosa</name>
    <dbReference type="NCBI Taxonomy" id="163714"/>
    <lineage>
        <taxon>Eukaryota</taxon>
        <taxon>Metazoa</taxon>
        <taxon>Ecdysozoa</taxon>
        <taxon>Arthropoda</taxon>
        <taxon>Crustacea</taxon>
        <taxon>Oligostraca</taxon>
        <taxon>Ostracoda</taxon>
        <taxon>Podocopa</taxon>
        <taxon>Podocopida</taxon>
        <taxon>Cytherocopina</taxon>
        <taxon>Cytheroidea</taxon>
        <taxon>Cytherideidae</taxon>
        <taxon>Cyprideis</taxon>
    </lineage>
</organism>
<proteinExistence type="predicted"/>
<dbReference type="EMBL" id="OB660272">
    <property type="protein sequence ID" value="CAD7223897.1"/>
    <property type="molecule type" value="Genomic_DNA"/>
</dbReference>
<gene>
    <name evidence="1" type="ORF">CTOB1V02_LOCUS1870</name>
</gene>